<dbReference type="EMBL" id="JSXS01000073">
    <property type="protein sequence ID" value="KIL31163.1"/>
    <property type="molecule type" value="Genomic_DNA"/>
</dbReference>
<accession>A0ABD3ZSE8</accession>
<gene>
    <name evidence="1" type="ORF">B4067_2046</name>
</gene>
<proteinExistence type="predicted"/>
<organism evidence="1 2">
    <name type="scientific">Bacillus subtilis subsp. subtilis</name>
    <dbReference type="NCBI Taxonomy" id="135461"/>
    <lineage>
        <taxon>Bacteria</taxon>
        <taxon>Bacillati</taxon>
        <taxon>Bacillota</taxon>
        <taxon>Bacilli</taxon>
        <taxon>Bacillales</taxon>
        <taxon>Bacillaceae</taxon>
        <taxon>Bacillus</taxon>
    </lineage>
</organism>
<protein>
    <submittedName>
        <fullName evidence="1">Uncharacterized protein</fullName>
    </submittedName>
</protein>
<dbReference type="AlphaFoldDB" id="A0ABD3ZSE8"/>
<dbReference type="Proteomes" id="UP000031970">
    <property type="component" value="Unassembled WGS sequence"/>
</dbReference>
<evidence type="ECO:0000313" key="1">
    <source>
        <dbReference type="EMBL" id="KIL31163.1"/>
    </source>
</evidence>
<sequence>MRTYVCLLYIKQQTFANRTAETQLDKVFKKSCSSFIVSVSP</sequence>
<name>A0ABD3ZSE8_BACIU</name>
<evidence type="ECO:0000313" key="2">
    <source>
        <dbReference type="Proteomes" id="UP000031970"/>
    </source>
</evidence>
<comment type="caution">
    <text evidence="1">The sequence shown here is derived from an EMBL/GenBank/DDBJ whole genome shotgun (WGS) entry which is preliminary data.</text>
</comment>
<reference evidence="1 2" key="1">
    <citation type="submission" date="2014-11" db="EMBL/GenBank/DDBJ databases">
        <title>Draft Genome Sequences of Nine Bacillus subtilis Strains that Form Spores with High Heat-Resistance.</title>
        <authorList>
            <person name="Krawcyk A.O."/>
            <person name="Berendsen E.M."/>
            <person name="de Jong A."/>
            <person name="Holsappel S."/>
            <person name="Eijlander R.T."/>
            <person name="Wells-Bennik M."/>
            <person name="Kuipers O.P."/>
        </authorList>
    </citation>
    <scope>NUCLEOTIDE SEQUENCE [LARGE SCALE GENOMIC DNA]</scope>
    <source>
        <strain evidence="1 2">B4067</strain>
    </source>
</reference>